<proteinExistence type="predicted"/>
<feature type="coiled-coil region" evidence="1">
    <location>
        <begin position="38"/>
        <end position="65"/>
    </location>
</feature>
<comment type="caution">
    <text evidence="2">The sequence shown here is derived from an EMBL/GenBank/DDBJ whole genome shotgun (WGS) entry which is preliminary data.</text>
</comment>
<dbReference type="Proteomes" id="UP000628463">
    <property type="component" value="Unassembled WGS sequence"/>
</dbReference>
<accession>A0ABR7G345</accession>
<keyword evidence="1" id="KW-0175">Coiled coil</keyword>
<dbReference type="EMBL" id="JACOPD010000012">
    <property type="protein sequence ID" value="MBC5681854.1"/>
    <property type="molecule type" value="Genomic_DNA"/>
</dbReference>
<sequence>MPMVQITNTNENKVDINISFSDVRKEIENMSALPDGEIEEILNKINELEKIVKSSDRKSKKWENAKGIVKWIADKGVDVGIALLPLLLQIK</sequence>
<organism evidence="2 3">
    <name type="scientific">Lachnospira hominis</name>
    <name type="common">ex Liu et al. 2021</name>
    <dbReference type="NCBI Taxonomy" id="2763051"/>
    <lineage>
        <taxon>Bacteria</taxon>
        <taxon>Bacillati</taxon>
        <taxon>Bacillota</taxon>
        <taxon>Clostridia</taxon>
        <taxon>Lachnospirales</taxon>
        <taxon>Lachnospiraceae</taxon>
        <taxon>Lachnospira</taxon>
    </lineage>
</organism>
<reference evidence="2 3" key="1">
    <citation type="submission" date="2020-08" db="EMBL/GenBank/DDBJ databases">
        <title>Genome public.</title>
        <authorList>
            <person name="Liu C."/>
            <person name="Sun Q."/>
        </authorList>
    </citation>
    <scope>NUCLEOTIDE SEQUENCE [LARGE SCALE GENOMIC DNA]</scope>
    <source>
        <strain evidence="2 3">NSJ-43</strain>
    </source>
</reference>
<evidence type="ECO:0000256" key="1">
    <source>
        <dbReference type="SAM" id="Coils"/>
    </source>
</evidence>
<name>A0ABR7G345_9FIRM</name>
<evidence type="ECO:0000313" key="3">
    <source>
        <dbReference type="Proteomes" id="UP000628463"/>
    </source>
</evidence>
<dbReference type="RefSeq" id="WP_186837451.1">
    <property type="nucleotide sequence ID" value="NZ_JACOPD010000012.1"/>
</dbReference>
<keyword evidence="3" id="KW-1185">Reference proteome</keyword>
<gene>
    <name evidence="2" type="ORF">H8S01_12935</name>
</gene>
<protein>
    <submittedName>
        <fullName evidence="2">Uncharacterized protein</fullName>
    </submittedName>
</protein>
<evidence type="ECO:0000313" key="2">
    <source>
        <dbReference type="EMBL" id="MBC5681854.1"/>
    </source>
</evidence>